<keyword evidence="3" id="KW-1185">Reference proteome</keyword>
<sequence length="283" mass="32456">MHWSKEAFPTTTSRKSTKRLTLTRSRGNVYKQTLDTEDPPKGCPPTRATEIAGMCQPFVGIIAWLLPSVQNPKERLAIELLSKELEEWINRDNANNEIKVEICDYGFPGCIVAKLECVDQDEFEETKKRVDEQAKLFIPVRRREATRNEQQIYQVKVEKSPDHRATRRDLLWRRARPHGNAKVQIVGSILDEEKWLAELAELPDATWLDYSQKVFEGPCWAACATPMDAKDKPKAELNYSKSGAEERIKGAARVNVNKTQQEEEKQEEGSRKRSDYGLGPDRQ</sequence>
<protein>
    <submittedName>
        <fullName evidence="2">Uncharacterized protein</fullName>
    </submittedName>
</protein>
<dbReference type="Proteomes" id="UP001177023">
    <property type="component" value="Unassembled WGS sequence"/>
</dbReference>
<organism evidence="2 3">
    <name type="scientific">Mesorhabditis spiculigera</name>
    <dbReference type="NCBI Taxonomy" id="96644"/>
    <lineage>
        <taxon>Eukaryota</taxon>
        <taxon>Metazoa</taxon>
        <taxon>Ecdysozoa</taxon>
        <taxon>Nematoda</taxon>
        <taxon>Chromadorea</taxon>
        <taxon>Rhabditida</taxon>
        <taxon>Rhabditina</taxon>
        <taxon>Rhabditomorpha</taxon>
        <taxon>Rhabditoidea</taxon>
        <taxon>Rhabditidae</taxon>
        <taxon>Mesorhabditinae</taxon>
        <taxon>Mesorhabditis</taxon>
    </lineage>
</organism>
<comment type="caution">
    <text evidence="2">The sequence shown here is derived from an EMBL/GenBank/DDBJ whole genome shotgun (WGS) entry which is preliminary data.</text>
</comment>
<feature type="non-terminal residue" evidence="2">
    <location>
        <position position="283"/>
    </location>
</feature>
<dbReference type="AlphaFoldDB" id="A0AA36C6W0"/>
<reference evidence="2" key="1">
    <citation type="submission" date="2023-06" db="EMBL/GenBank/DDBJ databases">
        <authorList>
            <person name="Delattre M."/>
        </authorList>
    </citation>
    <scope>NUCLEOTIDE SEQUENCE</scope>
    <source>
        <strain evidence="2">AF72</strain>
    </source>
</reference>
<evidence type="ECO:0000313" key="2">
    <source>
        <dbReference type="EMBL" id="CAJ0559571.1"/>
    </source>
</evidence>
<accession>A0AA36C6W0</accession>
<feature type="compositionally biased region" description="Basic and acidic residues" evidence="1">
    <location>
        <begin position="260"/>
        <end position="283"/>
    </location>
</feature>
<name>A0AA36C6W0_9BILA</name>
<evidence type="ECO:0000313" key="3">
    <source>
        <dbReference type="Proteomes" id="UP001177023"/>
    </source>
</evidence>
<gene>
    <name evidence="2" type="ORF">MSPICULIGERA_LOCUS1307</name>
</gene>
<proteinExistence type="predicted"/>
<dbReference type="EMBL" id="CATQJA010000364">
    <property type="protein sequence ID" value="CAJ0559571.1"/>
    <property type="molecule type" value="Genomic_DNA"/>
</dbReference>
<feature type="region of interest" description="Disordered" evidence="1">
    <location>
        <begin position="240"/>
        <end position="283"/>
    </location>
</feature>
<evidence type="ECO:0000256" key="1">
    <source>
        <dbReference type="SAM" id="MobiDB-lite"/>
    </source>
</evidence>